<dbReference type="Proteomes" id="UP000035963">
    <property type="component" value="Unassembled WGS sequence"/>
</dbReference>
<keyword evidence="1" id="KW-1133">Transmembrane helix</keyword>
<dbReference type="FunFam" id="3.30.70.270:FF:000001">
    <property type="entry name" value="Diguanylate cyclase domain protein"/>
    <property type="match status" value="1"/>
</dbReference>
<keyword evidence="4" id="KW-1185">Reference proteome</keyword>
<feature type="domain" description="GGDEF" evidence="2">
    <location>
        <begin position="221"/>
        <end position="358"/>
    </location>
</feature>
<name>A0A0J1FTT5_9BURK</name>
<dbReference type="AlphaFoldDB" id="A0A0J1FTT5"/>
<dbReference type="Gene3D" id="3.30.70.270">
    <property type="match status" value="1"/>
</dbReference>
<evidence type="ECO:0000313" key="4">
    <source>
        <dbReference type="Proteomes" id="UP000035963"/>
    </source>
</evidence>
<evidence type="ECO:0000256" key="1">
    <source>
        <dbReference type="SAM" id="Phobius"/>
    </source>
</evidence>
<feature type="transmembrane region" description="Helical" evidence="1">
    <location>
        <begin position="27"/>
        <end position="46"/>
    </location>
</feature>
<keyword evidence="1" id="KW-0812">Transmembrane</keyword>
<organism evidence="3 4">
    <name type="scientific">Caballeronia mineralivorans PML1(12)</name>
    <dbReference type="NCBI Taxonomy" id="908627"/>
    <lineage>
        <taxon>Bacteria</taxon>
        <taxon>Pseudomonadati</taxon>
        <taxon>Pseudomonadota</taxon>
        <taxon>Betaproteobacteria</taxon>
        <taxon>Burkholderiales</taxon>
        <taxon>Burkholderiaceae</taxon>
        <taxon>Caballeronia</taxon>
    </lineage>
</organism>
<dbReference type="PANTHER" id="PTHR46663:SF2">
    <property type="entry name" value="GGDEF DOMAIN-CONTAINING PROTEIN"/>
    <property type="match status" value="1"/>
</dbReference>
<dbReference type="PATRIC" id="fig|908627.4.peg.5918"/>
<dbReference type="Pfam" id="PF00990">
    <property type="entry name" value="GGDEF"/>
    <property type="match status" value="1"/>
</dbReference>
<dbReference type="PROSITE" id="PS50887">
    <property type="entry name" value="GGDEF"/>
    <property type="match status" value="1"/>
</dbReference>
<dbReference type="GO" id="GO:0003824">
    <property type="term" value="F:catalytic activity"/>
    <property type="evidence" value="ECO:0007669"/>
    <property type="project" value="UniProtKB-ARBA"/>
</dbReference>
<evidence type="ECO:0000313" key="3">
    <source>
        <dbReference type="EMBL" id="KLU23218.1"/>
    </source>
</evidence>
<dbReference type="CDD" id="cd01949">
    <property type="entry name" value="GGDEF"/>
    <property type="match status" value="1"/>
</dbReference>
<reference evidence="3 4" key="1">
    <citation type="journal article" date="2015" name="Genome Announc.">
        <title>Draft Genome Sequence of Burkholderia sp. Strain PML1(12), an Ectomycorrhizosphere-Inhabiting Bacterium with Effective Mineral-Weathering Ability.</title>
        <authorList>
            <person name="Uroz S."/>
            <person name="Oger P."/>
        </authorList>
    </citation>
    <scope>NUCLEOTIDE SEQUENCE [LARGE SCALE GENOMIC DNA]</scope>
    <source>
        <strain evidence="4">PML1(12)</strain>
    </source>
</reference>
<dbReference type="InterPro" id="IPR029787">
    <property type="entry name" value="Nucleotide_cyclase"/>
</dbReference>
<dbReference type="SUPFAM" id="SSF55073">
    <property type="entry name" value="Nucleotide cyclase"/>
    <property type="match status" value="1"/>
</dbReference>
<dbReference type="PANTHER" id="PTHR46663">
    <property type="entry name" value="DIGUANYLATE CYCLASE DGCT-RELATED"/>
    <property type="match status" value="1"/>
</dbReference>
<dbReference type="RefSeq" id="WP_047895161.1">
    <property type="nucleotide sequence ID" value="NZ_AEJF01000158.1"/>
</dbReference>
<evidence type="ECO:0000259" key="2">
    <source>
        <dbReference type="PROSITE" id="PS50887"/>
    </source>
</evidence>
<feature type="transmembrane region" description="Helical" evidence="1">
    <location>
        <begin position="94"/>
        <end position="118"/>
    </location>
</feature>
<dbReference type="InterPro" id="IPR052163">
    <property type="entry name" value="DGC-Regulatory_Protein"/>
</dbReference>
<dbReference type="EMBL" id="AEJF01000158">
    <property type="protein sequence ID" value="KLU23218.1"/>
    <property type="molecule type" value="Genomic_DNA"/>
</dbReference>
<feature type="transmembrane region" description="Helical" evidence="1">
    <location>
        <begin position="130"/>
        <end position="151"/>
    </location>
</feature>
<keyword evidence="1" id="KW-0472">Membrane</keyword>
<gene>
    <name evidence="3" type="ORF">EOS_26520</name>
</gene>
<sequence length="363" mass="38160">MGQTNDPVQRPRGYVWSPNLDPEKEQATLRVILGGLALAVYGTLAWSGSTPAVIASFHALALYLIYGVATRLIISRMPRQSNLRLAFTTVADQALLAVVLGAGGAFALPMLWAVFLFLIGAGGRYGKRALALSCGTALVGIVALSVLQPWWMLNRSAALGIGLSVLGASVYLGVMIGRLGSANRDLALKAGTDPLTGLSNRYMLEQTIGRAVMAISTGQEGATALLLIDLDGFKEVNDTFGHEVGDAVLQTFAALLVRRVRTTDTVARLGGDEFVVLARHVTGAGAVQTVANSVHAVLAEMTSVQDRVVNVSASIGACLISPDLTPGYTDIAVLMRAADRAMYRAKALGKGQTVFAESADFDT</sequence>
<proteinExistence type="predicted"/>
<feature type="transmembrane region" description="Helical" evidence="1">
    <location>
        <begin position="53"/>
        <end position="74"/>
    </location>
</feature>
<dbReference type="SMART" id="SM00267">
    <property type="entry name" value="GGDEF"/>
    <property type="match status" value="1"/>
</dbReference>
<dbReference type="OrthoDB" id="9812260at2"/>
<dbReference type="InterPro" id="IPR000160">
    <property type="entry name" value="GGDEF_dom"/>
</dbReference>
<comment type="caution">
    <text evidence="3">The sequence shown here is derived from an EMBL/GenBank/DDBJ whole genome shotgun (WGS) entry which is preliminary data.</text>
</comment>
<accession>A0A0J1FTT5</accession>
<dbReference type="InterPro" id="IPR043128">
    <property type="entry name" value="Rev_trsase/Diguanyl_cyclase"/>
</dbReference>
<protein>
    <submittedName>
        <fullName evidence="3">Diguanylate cyclase</fullName>
    </submittedName>
</protein>
<feature type="transmembrane region" description="Helical" evidence="1">
    <location>
        <begin position="157"/>
        <end position="179"/>
    </location>
</feature>
<dbReference type="NCBIfam" id="TIGR00254">
    <property type="entry name" value="GGDEF"/>
    <property type="match status" value="1"/>
</dbReference>